<evidence type="ECO:0000313" key="3">
    <source>
        <dbReference type="Proteomes" id="UP000489600"/>
    </source>
</evidence>
<protein>
    <submittedName>
        <fullName evidence="2">Uncharacterized protein</fullName>
    </submittedName>
</protein>
<evidence type="ECO:0000313" key="2">
    <source>
        <dbReference type="EMBL" id="VVB11983.1"/>
    </source>
</evidence>
<name>A0A565CE89_9BRAS</name>
<comment type="caution">
    <text evidence="2">The sequence shown here is derived from an EMBL/GenBank/DDBJ whole genome shotgun (WGS) entry which is preliminary data.</text>
</comment>
<accession>A0A565CE89</accession>
<sequence length="85" mass="8805">MPPQGPIAPDSISSLGREVFSESDIGAGPDSITSRIPVASDSMSVLPSCCWKVLSKSDIGARTTGEGETCNSWGYSDTRGGNIGR</sequence>
<gene>
    <name evidence="2" type="ORF">ANE_LOCUS22427</name>
</gene>
<organism evidence="2 3">
    <name type="scientific">Arabis nemorensis</name>
    <dbReference type="NCBI Taxonomy" id="586526"/>
    <lineage>
        <taxon>Eukaryota</taxon>
        <taxon>Viridiplantae</taxon>
        <taxon>Streptophyta</taxon>
        <taxon>Embryophyta</taxon>
        <taxon>Tracheophyta</taxon>
        <taxon>Spermatophyta</taxon>
        <taxon>Magnoliopsida</taxon>
        <taxon>eudicotyledons</taxon>
        <taxon>Gunneridae</taxon>
        <taxon>Pentapetalae</taxon>
        <taxon>rosids</taxon>
        <taxon>malvids</taxon>
        <taxon>Brassicales</taxon>
        <taxon>Brassicaceae</taxon>
        <taxon>Arabideae</taxon>
        <taxon>Arabis</taxon>
    </lineage>
</organism>
<evidence type="ECO:0000256" key="1">
    <source>
        <dbReference type="SAM" id="MobiDB-lite"/>
    </source>
</evidence>
<feature type="region of interest" description="Disordered" evidence="1">
    <location>
        <begin position="1"/>
        <end position="34"/>
    </location>
</feature>
<dbReference type="AlphaFoldDB" id="A0A565CE89"/>
<reference evidence="2" key="1">
    <citation type="submission" date="2019-07" db="EMBL/GenBank/DDBJ databases">
        <authorList>
            <person name="Dittberner H."/>
        </authorList>
    </citation>
    <scope>NUCLEOTIDE SEQUENCE [LARGE SCALE GENOMIC DNA]</scope>
</reference>
<proteinExistence type="predicted"/>
<dbReference type="Proteomes" id="UP000489600">
    <property type="component" value="Unassembled WGS sequence"/>
</dbReference>
<dbReference type="EMBL" id="CABITT030000007">
    <property type="protein sequence ID" value="VVB11983.1"/>
    <property type="molecule type" value="Genomic_DNA"/>
</dbReference>
<feature type="region of interest" description="Disordered" evidence="1">
    <location>
        <begin position="61"/>
        <end position="85"/>
    </location>
</feature>
<keyword evidence="3" id="KW-1185">Reference proteome</keyword>